<organism evidence="1 2">
    <name type="scientific">Paraphaeosphaeria minitans</name>
    <dbReference type="NCBI Taxonomy" id="565426"/>
    <lineage>
        <taxon>Eukaryota</taxon>
        <taxon>Fungi</taxon>
        <taxon>Dikarya</taxon>
        <taxon>Ascomycota</taxon>
        <taxon>Pezizomycotina</taxon>
        <taxon>Dothideomycetes</taxon>
        <taxon>Pleosporomycetidae</taxon>
        <taxon>Pleosporales</taxon>
        <taxon>Massarineae</taxon>
        <taxon>Didymosphaeriaceae</taxon>
        <taxon>Paraphaeosphaeria</taxon>
    </lineage>
</organism>
<dbReference type="EMBL" id="WJXW01000001">
    <property type="protein sequence ID" value="KAF9740877.1"/>
    <property type="molecule type" value="Genomic_DNA"/>
</dbReference>
<name>A0A9P6GS68_9PLEO</name>
<evidence type="ECO:0000313" key="2">
    <source>
        <dbReference type="Proteomes" id="UP000756921"/>
    </source>
</evidence>
<evidence type="ECO:0000313" key="1">
    <source>
        <dbReference type="EMBL" id="KAF9740877.1"/>
    </source>
</evidence>
<keyword evidence="2" id="KW-1185">Reference proteome</keyword>
<sequence>MSPISTMLSGVLNRRAEGRPADRSEPGISKCGSIWRRLGETGSVLRKSPPHQLWARWLFKLALHGDERPDWISKLRLQHASTTAEDGRRGRGKLQAYRLSIVSPFACRQSPASAYARLLTAGKLARFILLPLAASEGLRWKPSAPPQGAMDNGMKNQMRWGNA</sequence>
<gene>
    <name evidence="1" type="ORF">PMIN01_00416</name>
</gene>
<proteinExistence type="predicted"/>
<protein>
    <submittedName>
        <fullName evidence="1">Uncharacterized protein</fullName>
    </submittedName>
</protein>
<accession>A0A9P6GS68</accession>
<comment type="caution">
    <text evidence="1">The sequence shown here is derived from an EMBL/GenBank/DDBJ whole genome shotgun (WGS) entry which is preliminary data.</text>
</comment>
<reference evidence="1" key="1">
    <citation type="journal article" date="2020" name="Mol. Plant Microbe Interact.">
        <title>Genome Sequence of the Biocontrol Agent Coniothyrium minitans strain Conio (IMI 134523).</title>
        <authorList>
            <person name="Patel D."/>
            <person name="Shittu T.A."/>
            <person name="Baroncelli R."/>
            <person name="Muthumeenakshi S."/>
            <person name="Osborne T.H."/>
            <person name="Janganan T.K."/>
            <person name="Sreenivasaprasad S."/>
        </authorList>
    </citation>
    <scope>NUCLEOTIDE SEQUENCE</scope>
    <source>
        <strain evidence="1">Conio</strain>
    </source>
</reference>
<dbReference type="AlphaFoldDB" id="A0A9P6GS68"/>
<dbReference type="Proteomes" id="UP000756921">
    <property type="component" value="Unassembled WGS sequence"/>
</dbReference>